<reference evidence="2" key="1">
    <citation type="submission" date="2022-11" db="EMBL/GenBank/DDBJ databases">
        <title>Dyadobacter pollutisoli sp. nov., isolated from plastic dumped soil.</title>
        <authorList>
            <person name="Kim J.M."/>
            <person name="Kim K.R."/>
            <person name="Lee J.K."/>
            <person name="Hao L."/>
            <person name="Jeon C.O."/>
        </authorList>
    </citation>
    <scope>NUCLEOTIDE SEQUENCE</scope>
    <source>
        <strain evidence="2">U1</strain>
    </source>
</reference>
<keyword evidence="3" id="KW-1185">Reference proteome</keyword>
<dbReference type="EMBL" id="CP112998">
    <property type="protein sequence ID" value="WAC13991.1"/>
    <property type="molecule type" value="Genomic_DNA"/>
</dbReference>
<dbReference type="SUPFAM" id="SSF51215">
    <property type="entry name" value="Regulatory protein AraC"/>
    <property type="match status" value="1"/>
</dbReference>
<evidence type="ECO:0000313" key="2">
    <source>
        <dbReference type="EMBL" id="WAC13991.1"/>
    </source>
</evidence>
<evidence type="ECO:0000256" key="1">
    <source>
        <dbReference type="ARBA" id="ARBA00023125"/>
    </source>
</evidence>
<dbReference type="KEGG" id="dpf:ON006_08505"/>
<evidence type="ECO:0008006" key="4">
    <source>
        <dbReference type="Google" id="ProtNLM"/>
    </source>
</evidence>
<organism evidence="2 3">
    <name type="scientific">Dyadobacter pollutisoli</name>
    <dbReference type="NCBI Taxonomy" id="2910158"/>
    <lineage>
        <taxon>Bacteria</taxon>
        <taxon>Pseudomonadati</taxon>
        <taxon>Bacteroidota</taxon>
        <taxon>Cytophagia</taxon>
        <taxon>Cytophagales</taxon>
        <taxon>Spirosomataceae</taxon>
        <taxon>Dyadobacter</taxon>
    </lineage>
</organism>
<gene>
    <name evidence="2" type="ORF">ON006_08505</name>
</gene>
<keyword evidence="1" id="KW-0238">DNA-binding</keyword>
<sequence length="257" mass="30147">MKFSVRKKFHLFQSRTRIWETSPAQLDHYRIIFILSGEGQFILDGTMYSYTGHGIIILKPGQQPVFQEDNGTEIFMIAFDTYLSDNFQKKKAFSPDFADTYKLAENLCNGFRISQGHSIANERDSKTIHSLIRQITFEVAQRPASHIKLIRGSIEMIVTILARNNFETKKTEEKTSRQVLTEHMIEYLRNELHQNKSIRIPEFLFRFNVSEEVANLCILNQTGMSLRNFIFKYKSDLFKSRMLKVDVMELSAYLRRH</sequence>
<dbReference type="InterPro" id="IPR037923">
    <property type="entry name" value="HTH-like"/>
</dbReference>
<dbReference type="RefSeq" id="WP_267609970.1">
    <property type="nucleotide sequence ID" value="NZ_CP112998.1"/>
</dbReference>
<name>A0A9E8NG76_9BACT</name>
<accession>A0A9E8NG76</accession>
<protein>
    <recommendedName>
        <fullName evidence="4">HTH araC/xylS-type domain-containing protein</fullName>
    </recommendedName>
</protein>
<proteinExistence type="predicted"/>
<dbReference type="AlphaFoldDB" id="A0A9E8NG76"/>
<evidence type="ECO:0000313" key="3">
    <source>
        <dbReference type="Proteomes" id="UP001164653"/>
    </source>
</evidence>
<dbReference type="Proteomes" id="UP001164653">
    <property type="component" value="Chromosome"/>
</dbReference>
<dbReference type="GO" id="GO:0003677">
    <property type="term" value="F:DNA binding"/>
    <property type="evidence" value="ECO:0007669"/>
    <property type="project" value="UniProtKB-KW"/>
</dbReference>